<dbReference type="PROSITE" id="PS51332">
    <property type="entry name" value="B12_BINDING"/>
    <property type="match status" value="1"/>
</dbReference>
<dbReference type="PANTHER" id="PTHR43409">
    <property type="entry name" value="ANAEROBIC MAGNESIUM-PROTOPORPHYRIN IX MONOMETHYL ESTER CYCLASE-RELATED"/>
    <property type="match status" value="1"/>
</dbReference>
<comment type="cofactor">
    <cofactor evidence="1">
        <name>[4Fe-4S] cluster</name>
        <dbReference type="ChEBI" id="CHEBI:49883"/>
    </cofactor>
</comment>
<evidence type="ECO:0000313" key="10">
    <source>
        <dbReference type="Proteomes" id="UP000234857"/>
    </source>
</evidence>
<dbReference type="SUPFAM" id="SSF52242">
    <property type="entry name" value="Cobalamin (vitamin B12)-binding domain"/>
    <property type="match status" value="1"/>
</dbReference>
<name>A0A2N5ZE85_MUIH1</name>
<dbReference type="InterPro" id="IPR007197">
    <property type="entry name" value="rSAM"/>
</dbReference>
<evidence type="ECO:0000259" key="8">
    <source>
        <dbReference type="PROSITE" id="PS51918"/>
    </source>
</evidence>
<dbReference type="CDD" id="cd01335">
    <property type="entry name" value="Radical_SAM"/>
    <property type="match status" value="1"/>
</dbReference>
<keyword evidence="6" id="KW-1133">Transmembrane helix</keyword>
<evidence type="ECO:0000256" key="2">
    <source>
        <dbReference type="ARBA" id="ARBA00022691"/>
    </source>
</evidence>
<evidence type="ECO:0000256" key="3">
    <source>
        <dbReference type="ARBA" id="ARBA00022723"/>
    </source>
</evidence>
<dbReference type="Gene3D" id="3.40.50.280">
    <property type="entry name" value="Cobalamin-binding domain"/>
    <property type="match status" value="1"/>
</dbReference>
<dbReference type="Pfam" id="PF02310">
    <property type="entry name" value="B12-binding"/>
    <property type="match status" value="1"/>
</dbReference>
<evidence type="ECO:0000256" key="5">
    <source>
        <dbReference type="ARBA" id="ARBA00023014"/>
    </source>
</evidence>
<dbReference type="EMBL" id="PKTG01000098">
    <property type="protein sequence ID" value="PLX16972.1"/>
    <property type="molecule type" value="Genomic_DNA"/>
</dbReference>
<dbReference type="Proteomes" id="UP000234857">
    <property type="component" value="Unassembled WGS sequence"/>
</dbReference>
<keyword evidence="2" id="KW-0949">S-adenosyl-L-methionine</keyword>
<dbReference type="InterPro" id="IPR034466">
    <property type="entry name" value="Methyltransferase_Class_B"/>
</dbReference>
<dbReference type="GO" id="GO:0051539">
    <property type="term" value="F:4 iron, 4 sulfur cluster binding"/>
    <property type="evidence" value="ECO:0007669"/>
    <property type="project" value="UniProtKB-KW"/>
</dbReference>
<feature type="domain" description="B12-binding" evidence="7">
    <location>
        <begin position="56"/>
        <end position="146"/>
    </location>
</feature>
<gene>
    <name evidence="9" type="ORF">C0601_08670</name>
</gene>
<evidence type="ECO:0000256" key="4">
    <source>
        <dbReference type="ARBA" id="ARBA00023004"/>
    </source>
</evidence>
<dbReference type="SMART" id="SM00729">
    <property type="entry name" value="Elp3"/>
    <property type="match status" value="1"/>
</dbReference>
<protein>
    <submittedName>
        <fullName evidence="9">Uncharacterized protein</fullName>
    </submittedName>
</protein>
<dbReference type="InterPro" id="IPR051198">
    <property type="entry name" value="BchE-like"/>
</dbReference>
<organism evidence="9 10">
    <name type="scientific">Muiribacterium halophilum</name>
    <dbReference type="NCBI Taxonomy" id="2053465"/>
    <lineage>
        <taxon>Bacteria</taxon>
        <taxon>Candidatus Muiribacteriota</taxon>
        <taxon>Candidatus Muiribacteriia</taxon>
        <taxon>Candidatus Muiribacteriales</taxon>
        <taxon>Candidatus Muiribacteriaceae</taxon>
        <taxon>Candidatus Muiribacterium</taxon>
    </lineage>
</organism>
<dbReference type="CDD" id="cd02068">
    <property type="entry name" value="radical_SAM_B12_BD"/>
    <property type="match status" value="1"/>
</dbReference>
<keyword evidence="5" id="KW-0411">Iron-sulfur</keyword>
<dbReference type="InterPro" id="IPR023404">
    <property type="entry name" value="rSAM_horseshoe"/>
</dbReference>
<evidence type="ECO:0000256" key="6">
    <source>
        <dbReference type="SAM" id="Phobius"/>
    </source>
</evidence>
<dbReference type="GO" id="GO:0046872">
    <property type="term" value="F:metal ion binding"/>
    <property type="evidence" value="ECO:0007669"/>
    <property type="project" value="UniProtKB-KW"/>
</dbReference>
<dbReference type="Gene3D" id="3.80.30.20">
    <property type="entry name" value="tm_1862 like domain"/>
    <property type="match status" value="1"/>
</dbReference>
<dbReference type="SFLD" id="SFLDS00029">
    <property type="entry name" value="Radical_SAM"/>
    <property type="match status" value="1"/>
</dbReference>
<dbReference type="InterPro" id="IPR006638">
    <property type="entry name" value="Elp3/MiaA/NifB-like_rSAM"/>
</dbReference>
<feature type="transmembrane region" description="Helical" evidence="6">
    <location>
        <begin position="446"/>
        <end position="463"/>
    </location>
</feature>
<dbReference type="SFLD" id="SFLDG01123">
    <property type="entry name" value="methyltransferase_(Class_B)"/>
    <property type="match status" value="1"/>
</dbReference>
<dbReference type="Pfam" id="PF04055">
    <property type="entry name" value="Radical_SAM"/>
    <property type="match status" value="1"/>
</dbReference>
<comment type="caution">
    <text evidence="9">The sequence shown here is derived from an EMBL/GenBank/DDBJ whole genome shotgun (WGS) entry which is preliminary data.</text>
</comment>
<dbReference type="GO" id="GO:0003824">
    <property type="term" value="F:catalytic activity"/>
    <property type="evidence" value="ECO:0007669"/>
    <property type="project" value="InterPro"/>
</dbReference>
<keyword evidence="6" id="KW-0472">Membrane</keyword>
<proteinExistence type="predicted"/>
<sequence>MRFCFFSTEISLTAERFSALCKRVRAEFFLVYNPSIFNDYLVKIPFLSKFFGCDDENYIEKLIKKKPDLVGMTLYSDVQLHRKLDILKKIKERLPDVKIIVGGHHVTISGEDILKRFSFIDFAVRGAGEGALEGILKEKDLSELPGLIYRTREKIVCNNWKFSPNEELYNIPQKNTLYSRKFPYLKKSFVIDSNYGCLFSCSFCYHSIFDKKSIVFRDPKRLVDDILTAQKNGAKMVFFFDDNFIILKQKTLELLNIYRKKISIPFICIVHPTLLDEELINAMKEAGCIGIEMGVQTMNEELRKKYLKRFEKDKDIINTMRLAQKYNIPLKIDHLFGIPDQTEEDHIRAFLIYKKFNISHVSTFFLMLYPKLEINKILLEKGMIDNNTLVDIEKGNISNFHKHPAVEVDPNILKLEAMAALIPIFPYNFIKLILKKRLYRMMPNSLPFWFFRFFIYFLEAIFSKQHVMSRREMYIYYKTMKDSIVSKIKEFLKGGIV</sequence>
<dbReference type="SFLD" id="SFLDG01082">
    <property type="entry name" value="B12-binding_domain_containing"/>
    <property type="match status" value="1"/>
</dbReference>
<dbReference type="InterPro" id="IPR058240">
    <property type="entry name" value="rSAM_sf"/>
</dbReference>
<evidence type="ECO:0000256" key="1">
    <source>
        <dbReference type="ARBA" id="ARBA00001966"/>
    </source>
</evidence>
<reference evidence="9 10" key="1">
    <citation type="submission" date="2017-11" db="EMBL/GenBank/DDBJ databases">
        <title>Genome-resolved metagenomics identifies genetic mobility, metabolic interactions, and unexpected diversity in perchlorate-reducing communities.</title>
        <authorList>
            <person name="Barnum T.P."/>
            <person name="Figueroa I.A."/>
            <person name="Carlstrom C.I."/>
            <person name="Lucas L.N."/>
            <person name="Engelbrektson A.L."/>
            <person name="Coates J.D."/>
        </authorList>
    </citation>
    <scope>NUCLEOTIDE SEQUENCE [LARGE SCALE GENOMIC DNA]</scope>
    <source>
        <strain evidence="9">BM706</strain>
    </source>
</reference>
<keyword evidence="6" id="KW-0812">Transmembrane</keyword>
<dbReference type="GO" id="GO:0031419">
    <property type="term" value="F:cobalamin binding"/>
    <property type="evidence" value="ECO:0007669"/>
    <property type="project" value="InterPro"/>
</dbReference>
<evidence type="ECO:0000313" key="9">
    <source>
        <dbReference type="EMBL" id="PLX16972.1"/>
    </source>
</evidence>
<accession>A0A2N5ZE85</accession>
<keyword evidence="4" id="KW-0408">Iron</keyword>
<keyword evidence="3" id="KW-0479">Metal-binding</keyword>
<dbReference type="InterPro" id="IPR036724">
    <property type="entry name" value="Cobalamin-bd_sf"/>
</dbReference>
<evidence type="ECO:0000259" key="7">
    <source>
        <dbReference type="PROSITE" id="PS51332"/>
    </source>
</evidence>
<feature type="domain" description="Radical SAM core" evidence="8">
    <location>
        <begin position="182"/>
        <end position="401"/>
    </location>
</feature>
<dbReference type="PROSITE" id="PS51918">
    <property type="entry name" value="RADICAL_SAM"/>
    <property type="match status" value="1"/>
</dbReference>
<dbReference type="AlphaFoldDB" id="A0A2N5ZE85"/>
<dbReference type="SUPFAM" id="SSF102114">
    <property type="entry name" value="Radical SAM enzymes"/>
    <property type="match status" value="1"/>
</dbReference>
<dbReference type="InterPro" id="IPR006158">
    <property type="entry name" value="Cobalamin-bd"/>
</dbReference>